<sequence>MNSPYPSREHLDRLIKELVQEVASAKVEASRHIVFLQGEHGLNRHDTDRELPFRQESNFHYLTGSLVASSTLIVDLPLEGGKPGSITRKLFIPEATAEASLWSIPPPSLDVAATRCGFSRTDMGYSGEEDEQYLNELLGNAEKTTLVHVLSTKPLDPLYPQFPSWLSQMFDSKDERAPFFTSEYLLRALHRARLIKTPQEIEYIREANRITSGAHEVVMRELGRFARRRDVNAVGPDGKVSTTKRTGKEGLTEWEIESEADAEAVFVATCKRAGADQAYLPIVASGSRASTLHYVCNDRLFPSTTNVSHTPASGQFSTTALTHDAAAPVSASSSSSTPAQGRGCCGDNPSESFDDLHNGPFLPQVLLIDAGCEFKGGYASDVTRTVPVGNGGKFTEEGKTIYSIVLKMQKAAEAQCKAGIHWDELHLLCHRILCEEFLKLGIFKDASVDEIVEAGLTQAFYPHGLGHSLGLDVHDSLQLLRSEYLAIPENSKKFHHVFKYLRIRRPLETDMVLTIEPGCYFSTQLMDQYGVRKSPWVDLKTLARYIPVGGVRIEDAVVVREDGCENLTVAVREVEDVEAICSGRV</sequence>
<keyword evidence="4" id="KW-0378">Hydrolase</keyword>
<dbReference type="InterPro" id="IPR052433">
    <property type="entry name" value="X-Pro_dipept-like"/>
</dbReference>
<evidence type="ECO:0000313" key="9">
    <source>
        <dbReference type="Proteomes" id="UP000812966"/>
    </source>
</evidence>
<keyword evidence="9" id="KW-1185">Reference proteome</keyword>
<evidence type="ECO:0000256" key="1">
    <source>
        <dbReference type="ARBA" id="ARBA00001936"/>
    </source>
</evidence>
<dbReference type="GO" id="GO:0006508">
    <property type="term" value="P:proteolysis"/>
    <property type="evidence" value="ECO:0007669"/>
    <property type="project" value="TreeGrafter"/>
</dbReference>
<dbReference type="InterPro" id="IPR000994">
    <property type="entry name" value="Pept_M24"/>
</dbReference>
<dbReference type="GO" id="GO:0030145">
    <property type="term" value="F:manganese ion binding"/>
    <property type="evidence" value="ECO:0007669"/>
    <property type="project" value="InterPro"/>
</dbReference>
<evidence type="ECO:0000256" key="3">
    <source>
        <dbReference type="ARBA" id="ARBA00022723"/>
    </source>
</evidence>
<dbReference type="Gene3D" id="3.40.350.10">
    <property type="entry name" value="Creatinase/prolidase N-terminal domain"/>
    <property type="match status" value="1"/>
</dbReference>
<gene>
    <name evidence="8" type="ORF">FFLO_03121</name>
</gene>
<evidence type="ECO:0000256" key="4">
    <source>
        <dbReference type="ARBA" id="ARBA00022801"/>
    </source>
</evidence>
<dbReference type="PANTHER" id="PTHR43226">
    <property type="entry name" value="XAA-PRO AMINOPEPTIDASE 3"/>
    <property type="match status" value="1"/>
</dbReference>
<reference evidence="8" key="1">
    <citation type="submission" date="2020-04" db="EMBL/GenBank/DDBJ databases">
        <title>Analysis of mating type loci in Filobasidium floriforme.</title>
        <authorList>
            <person name="Nowrousian M."/>
        </authorList>
    </citation>
    <scope>NUCLEOTIDE SEQUENCE</scope>
    <source>
        <strain evidence="8">CBS 6242</strain>
    </source>
</reference>
<dbReference type="Pfam" id="PF00557">
    <property type="entry name" value="Peptidase_M24"/>
    <property type="match status" value="1"/>
</dbReference>
<dbReference type="InterPro" id="IPR007865">
    <property type="entry name" value="Aminopep_P_N"/>
</dbReference>
<dbReference type="Proteomes" id="UP000812966">
    <property type="component" value="Unassembled WGS sequence"/>
</dbReference>
<dbReference type="PANTHER" id="PTHR43226:SF1">
    <property type="entry name" value="XAA-PRO DIPEPTIDASE"/>
    <property type="match status" value="1"/>
</dbReference>
<dbReference type="EMBL" id="JABELV010000055">
    <property type="protein sequence ID" value="KAG7549008.1"/>
    <property type="molecule type" value="Genomic_DNA"/>
</dbReference>
<dbReference type="SUPFAM" id="SSF53092">
    <property type="entry name" value="Creatinase/prolidase N-terminal domain"/>
    <property type="match status" value="1"/>
</dbReference>
<comment type="cofactor">
    <cofactor evidence="1">
        <name>Mn(2+)</name>
        <dbReference type="ChEBI" id="CHEBI:29035"/>
    </cofactor>
</comment>
<comment type="caution">
    <text evidence="8">The sequence shown here is derived from an EMBL/GenBank/DDBJ whole genome shotgun (WGS) entry which is preliminary data.</text>
</comment>
<dbReference type="InterPro" id="IPR036005">
    <property type="entry name" value="Creatinase/aminopeptidase-like"/>
</dbReference>
<comment type="similarity">
    <text evidence="2 6">Belongs to the peptidase M24B family.</text>
</comment>
<protein>
    <recommendedName>
        <fullName evidence="7">Aminopeptidase P N-terminal domain-containing protein</fullName>
    </recommendedName>
</protein>
<dbReference type="OrthoDB" id="10261878at2759"/>
<evidence type="ECO:0000256" key="5">
    <source>
        <dbReference type="ARBA" id="ARBA00023211"/>
    </source>
</evidence>
<name>A0A8K0JLB6_9TREE</name>
<dbReference type="PROSITE" id="PS00491">
    <property type="entry name" value="PROLINE_PEPTIDASE"/>
    <property type="match status" value="1"/>
</dbReference>
<dbReference type="InterPro" id="IPR001131">
    <property type="entry name" value="Peptidase_M24B_aminopep-P_CS"/>
</dbReference>
<evidence type="ECO:0000313" key="8">
    <source>
        <dbReference type="EMBL" id="KAG7549008.1"/>
    </source>
</evidence>
<dbReference type="SUPFAM" id="SSF55920">
    <property type="entry name" value="Creatinase/aminopeptidase"/>
    <property type="match status" value="2"/>
</dbReference>
<accession>A0A8K0JLB6</accession>
<dbReference type="Pfam" id="PF05195">
    <property type="entry name" value="AMP_N"/>
    <property type="match status" value="1"/>
</dbReference>
<dbReference type="GO" id="GO:0070006">
    <property type="term" value="F:metalloaminopeptidase activity"/>
    <property type="evidence" value="ECO:0007669"/>
    <property type="project" value="InterPro"/>
</dbReference>
<dbReference type="CDD" id="cd01087">
    <property type="entry name" value="Prolidase"/>
    <property type="match status" value="1"/>
</dbReference>
<feature type="domain" description="Aminopeptidase P N-terminal" evidence="7">
    <location>
        <begin position="5"/>
        <end position="155"/>
    </location>
</feature>
<evidence type="ECO:0000259" key="7">
    <source>
        <dbReference type="SMART" id="SM01011"/>
    </source>
</evidence>
<organism evidence="8 9">
    <name type="scientific">Filobasidium floriforme</name>
    <dbReference type="NCBI Taxonomy" id="5210"/>
    <lineage>
        <taxon>Eukaryota</taxon>
        <taxon>Fungi</taxon>
        <taxon>Dikarya</taxon>
        <taxon>Basidiomycota</taxon>
        <taxon>Agaricomycotina</taxon>
        <taxon>Tremellomycetes</taxon>
        <taxon>Filobasidiales</taxon>
        <taxon>Filobasidiaceae</taxon>
        <taxon>Filobasidium</taxon>
    </lineage>
</organism>
<dbReference type="SMART" id="SM01011">
    <property type="entry name" value="AMP_N"/>
    <property type="match status" value="1"/>
</dbReference>
<keyword evidence="3 6" id="KW-0479">Metal-binding</keyword>
<dbReference type="AlphaFoldDB" id="A0A8K0JLB6"/>
<dbReference type="Gene3D" id="3.90.230.10">
    <property type="entry name" value="Creatinase/methionine aminopeptidase superfamily"/>
    <property type="match status" value="1"/>
</dbReference>
<evidence type="ECO:0000256" key="6">
    <source>
        <dbReference type="RuleBase" id="RU000590"/>
    </source>
</evidence>
<evidence type="ECO:0000256" key="2">
    <source>
        <dbReference type="ARBA" id="ARBA00008766"/>
    </source>
</evidence>
<dbReference type="InterPro" id="IPR029149">
    <property type="entry name" value="Creatin/AminoP/Spt16_N"/>
</dbReference>
<proteinExistence type="inferred from homology"/>
<keyword evidence="5" id="KW-0464">Manganese</keyword>